<dbReference type="RefSeq" id="WP_188038827.1">
    <property type="nucleotide sequence ID" value="NZ_JACVHF010000002.1"/>
</dbReference>
<evidence type="ECO:0000313" key="2">
    <source>
        <dbReference type="Proteomes" id="UP000617402"/>
    </source>
</evidence>
<evidence type="ECO:0000313" key="1">
    <source>
        <dbReference type="EMBL" id="MBC9783689.1"/>
    </source>
</evidence>
<proteinExistence type="predicted"/>
<dbReference type="Proteomes" id="UP000617402">
    <property type="component" value="Unassembled WGS sequence"/>
</dbReference>
<reference evidence="1 2" key="1">
    <citation type="submission" date="2020-07" db="EMBL/GenBank/DDBJ databases">
        <title>Draft whole-genome sequence of Heliobacterium chlorum DSM 3682, type strain.</title>
        <authorList>
            <person name="Kyndt J.A."/>
            <person name="Meyer T.E."/>
            <person name="Imhoff J.F."/>
        </authorList>
    </citation>
    <scope>NUCLEOTIDE SEQUENCE [LARGE SCALE GENOMIC DNA]</scope>
    <source>
        <strain evidence="1 2">DSM 3682</strain>
    </source>
</reference>
<comment type="caution">
    <text evidence="1">The sequence shown here is derived from an EMBL/GenBank/DDBJ whole genome shotgun (WGS) entry which is preliminary data.</text>
</comment>
<dbReference type="EMBL" id="JACVHF010000002">
    <property type="protein sequence ID" value="MBC9783689.1"/>
    <property type="molecule type" value="Genomic_DNA"/>
</dbReference>
<sequence>MPIDRKQIIDHLCRLEVEGNENGMISAFGVFLTQLPADFWNNFAERLTRSVRMDLRRAAEELLINAAHECGYHTGQGILSSEEWRSVVQPFVFKPPEDTLHGLLAVITSWGWAKAEIVELIPKTKMVVRSYDYYEADIVEQGRSSKMSAYMLCGICAAFMDLVYGDKYPNGIHTFQCAQTKGIECGDEYGEFVAVKSGD</sequence>
<gene>
    <name evidence="1" type="ORF">H1S01_04080</name>
</gene>
<organism evidence="1 2">
    <name type="scientific">Heliobacterium chlorum</name>
    <dbReference type="NCBI Taxonomy" id="2698"/>
    <lineage>
        <taxon>Bacteria</taxon>
        <taxon>Bacillati</taxon>
        <taxon>Bacillota</taxon>
        <taxon>Clostridia</taxon>
        <taxon>Eubacteriales</taxon>
        <taxon>Heliobacteriaceae</taxon>
        <taxon>Heliobacterium</taxon>
    </lineage>
</organism>
<accession>A0ABR7SYS6</accession>
<name>A0ABR7SYS6_HELCL</name>
<evidence type="ECO:0008006" key="3">
    <source>
        <dbReference type="Google" id="ProtNLM"/>
    </source>
</evidence>
<dbReference type="Gene3D" id="3.30.1380.20">
    <property type="entry name" value="Trafficking protein particle complex subunit 3"/>
    <property type="match status" value="1"/>
</dbReference>
<keyword evidence="2" id="KW-1185">Reference proteome</keyword>
<protein>
    <recommendedName>
        <fullName evidence="3">4-vinyl reductase 4VR domain-containing protein</fullName>
    </recommendedName>
</protein>